<proteinExistence type="predicted"/>
<keyword evidence="5" id="KW-1185">Reference proteome</keyword>
<evidence type="ECO:0000313" key="5">
    <source>
        <dbReference type="Proteomes" id="UP000095210"/>
    </source>
</evidence>
<dbReference type="Gene3D" id="3.40.50.410">
    <property type="entry name" value="von Willebrand factor, type A domain"/>
    <property type="match status" value="1"/>
</dbReference>
<dbReference type="InterPro" id="IPR018698">
    <property type="entry name" value="VWA-like_dom"/>
</dbReference>
<evidence type="ECO:0000313" key="4">
    <source>
        <dbReference type="EMBL" id="AOS61525.1"/>
    </source>
</evidence>
<evidence type="ECO:0000256" key="1">
    <source>
        <dbReference type="SAM" id="MobiDB-lite"/>
    </source>
</evidence>
<reference evidence="5" key="1">
    <citation type="submission" date="2016-03" db="EMBL/GenBank/DDBJ databases">
        <title>Complete genome sequence of the type strain Actinoalloteichus hymeniacidonis DSM 45092.</title>
        <authorList>
            <person name="Schaffert L."/>
            <person name="Albersmeier A."/>
            <person name="Winkler A."/>
            <person name="Kalinowski J."/>
            <person name="Zotchev S."/>
            <person name="Ruckert C."/>
        </authorList>
    </citation>
    <scope>NUCLEOTIDE SEQUENCE [LARGE SCALE GENOMIC DNA]</scope>
    <source>
        <strain evidence="5">HPA177(T) (DSM 45092(T))</strain>
    </source>
</reference>
<accession>A0AAC9HLR4</accession>
<evidence type="ECO:0000259" key="3">
    <source>
        <dbReference type="Pfam" id="PF13203"/>
    </source>
</evidence>
<evidence type="ECO:0008006" key="6">
    <source>
        <dbReference type="Google" id="ProtNLM"/>
    </source>
</evidence>
<feature type="domain" description="Putative metallopeptidase" evidence="3">
    <location>
        <begin position="81"/>
        <end position="295"/>
    </location>
</feature>
<name>A0AAC9HLR4_9PSEU</name>
<evidence type="ECO:0000259" key="2">
    <source>
        <dbReference type="Pfam" id="PF09967"/>
    </source>
</evidence>
<dbReference type="SUPFAM" id="SSF53300">
    <property type="entry name" value="vWA-like"/>
    <property type="match status" value="1"/>
</dbReference>
<protein>
    <recommendedName>
        <fullName evidence="6">VWA domain containing CoxE-like protein</fullName>
    </recommendedName>
</protein>
<dbReference type="RefSeq" id="WP_069846509.1">
    <property type="nucleotide sequence ID" value="NZ_CP014859.1"/>
</dbReference>
<dbReference type="Pfam" id="PF13203">
    <property type="entry name" value="DUF2201_N"/>
    <property type="match status" value="1"/>
</dbReference>
<dbReference type="EMBL" id="CP014859">
    <property type="protein sequence ID" value="AOS61525.1"/>
    <property type="molecule type" value="Genomic_DNA"/>
</dbReference>
<dbReference type="KEGG" id="ahm:TL08_03465"/>
<sequence>MTPDVEHTEQIMVRFGAARLWAAHRAPYLASALFALRPVPIASAIADSGGVPVPDPEFRAFPADSRWNVHLEAGTTLATPIAEIGWWLLHHVGHLVRSHAMRSPVRDTDSGNTHAAGETGTPEAQRWNQAADAEINDDLIAEGLTGPAGVISPVELGLPSNRMAEEYLPMLDVLAEAMGRGGRTLAEAVDCGSAADGRPRDYEDSGSGDGPTELDRDLLQRMIVAGIRDRVSARSAVPGGWQRWAEQRVSAAVNWRTRLRALLRRGLATSTGKVDFSYRKASRRAAAYPEVVPPAMIAPVPDTVVVVDTSGSVTTPVLQRLLAEIDAIINGVTGPHRRLRVLCCDVRAHPVQSVRSAAEIELLGGGGTDMSAGIEAAVALRPRPDLVVVLTDGVTDWPQRRPRPPVVVCLIGSDGRAPDWAATARIPAEGPA</sequence>
<feature type="region of interest" description="Disordered" evidence="1">
    <location>
        <begin position="103"/>
        <end position="125"/>
    </location>
</feature>
<dbReference type="Proteomes" id="UP000095210">
    <property type="component" value="Chromosome"/>
</dbReference>
<dbReference type="PANTHER" id="PTHR38730">
    <property type="entry name" value="SLL7028 PROTEIN"/>
    <property type="match status" value="1"/>
</dbReference>
<dbReference type="InterPro" id="IPR036465">
    <property type="entry name" value="vWFA_dom_sf"/>
</dbReference>
<feature type="region of interest" description="Disordered" evidence="1">
    <location>
        <begin position="191"/>
        <end position="214"/>
    </location>
</feature>
<organism evidence="4 5">
    <name type="scientific">Actinoalloteichus hymeniacidonis</name>
    <dbReference type="NCBI Taxonomy" id="340345"/>
    <lineage>
        <taxon>Bacteria</taxon>
        <taxon>Bacillati</taxon>
        <taxon>Actinomycetota</taxon>
        <taxon>Actinomycetes</taxon>
        <taxon>Pseudonocardiales</taxon>
        <taxon>Pseudonocardiaceae</taxon>
        <taxon>Actinoalloteichus</taxon>
    </lineage>
</organism>
<gene>
    <name evidence="4" type="ORF">TL08_03465</name>
</gene>
<dbReference type="InterPro" id="IPR025154">
    <property type="entry name" value="Put_metallopeptidase_dom"/>
</dbReference>
<feature type="domain" description="VWA-like" evidence="2">
    <location>
        <begin position="304"/>
        <end position="426"/>
    </location>
</feature>
<dbReference type="AlphaFoldDB" id="A0AAC9HLR4"/>
<dbReference type="Pfam" id="PF09967">
    <property type="entry name" value="DUF2201"/>
    <property type="match status" value="1"/>
</dbReference>
<dbReference type="PANTHER" id="PTHR38730:SF1">
    <property type="entry name" value="SLL7028 PROTEIN"/>
    <property type="match status" value="1"/>
</dbReference>